<protein>
    <recommendedName>
        <fullName evidence="4">Phosphatidylinositol-3-phosphatase SAC1</fullName>
        <ecNumber evidence="1">3.1.3.64</ecNumber>
    </recommendedName>
    <alternativeName>
        <fullName evidence="6">Phosphatidylinositol-4-phosphate phosphatase</fullName>
    </alternativeName>
    <alternativeName>
        <fullName evidence="5">Suppressor of actin mutations 1-like protein</fullName>
    </alternativeName>
</protein>
<dbReference type="PANTHER" id="PTHR45662:SF2">
    <property type="entry name" value="PHOSPHATIDYLINOSITOL-3-PHOSPHATASE SAC1"/>
    <property type="match status" value="1"/>
</dbReference>
<sequence length="649" mass="73555">MVPDTTYEFYNEADQYVIYLRKNGEYQRPLVINRITQEITPANYERPYSDNVSSKPSTIYGILGTIRLLSGRYLITVDKRGLAGQICGHKIYRALEISVHRFAKSTSDLNEEEMETETAYIKMLKRVLGIESFYFSHTYDLSLSRQRLSGLSPDVKQQNLFGMTERRFVWNGFLLDDWCNLVSAVLNVDPIYAWPKLEDFVTPVILGFVGILQPLTPISSSFGASEDTPCYALISRRSFFCAGTCSYARETDKVANAATAVETEQIAYIPPGHIFSFVQILDPAPVICSKQPNLFYKTPMKIDYDGKDSANGTDVQSDKEGDKNELFGQIQVAPEEVETIKSDILGVCSAQQYGRTIIINLLDEKSLQMRLCRSYVDEADLRNQSVDFNRECSAHQWHRLSSLLDRLEPEIVAMRQLRLRSVGPNLTISVLQDSQTGVFRTNCIDCLDRTNVVQSMIAHRALELGLQQSHLASSVSGEQSDFMRAIWPDFEQAFKNVWADNADILSVQYSGTKALKTDFTRTGKRTIIGMLLDGYHSVKRYYLNNFTDGYLQDAFNLFLGHYSVFEIDGSPKKFTRASASDSALRSKFLPVVFAFATSMSVLCLIFPGEDLWSERLMYFLFWGTASVVSALTIYTFGEDFVNKPRFPME</sequence>
<dbReference type="Pfam" id="PF02383">
    <property type="entry name" value="Syja_N"/>
    <property type="match status" value="1"/>
</dbReference>
<organism evidence="9">
    <name type="scientific">Schistocephalus solidus</name>
    <name type="common">Tapeworm</name>
    <dbReference type="NCBI Taxonomy" id="70667"/>
    <lineage>
        <taxon>Eukaryota</taxon>
        <taxon>Metazoa</taxon>
        <taxon>Spiralia</taxon>
        <taxon>Lophotrochozoa</taxon>
        <taxon>Platyhelminthes</taxon>
        <taxon>Cestoda</taxon>
        <taxon>Eucestoda</taxon>
        <taxon>Diphyllobothriidea</taxon>
        <taxon>Diphyllobothriidae</taxon>
        <taxon>Schistocephalus</taxon>
    </lineage>
</organism>
<evidence type="ECO:0000256" key="2">
    <source>
        <dbReference type="ARBA" id="ARBA00036631"/>
    </source>
</evidence>
<name>A0A0V0J1Z7_SCHSO</name>
<proteinExistence type="predicted"/>
<evidence type="ECO:0000313" key="9">
    <source>
        <dbReference type="EMBL" id="JAP59673.1"/>
    </source>
</evidence>
<keyword evidence="7" id="KW-0812">Transmembrane</keyword>
<evidence type="ECO:0000256" key="4">
    <source>
        <dbReference type="ARBA" id="ARBA00040795"/>
    </source>
</evidence>
<dbReference type="GO" id="GO:0004438">
    <property type="term" value="F:phosphatidylinositol-3-phosphate phosphatase activity"/>
    <property type="evidence" value="ECO:0007669"/>
    <property type="project" value="UniProtKB-EC"/>
</dbReference>
<dbReference type="GO" id="GO:0043812">
    <property type="term" value="F:phosphatidylinositol-4-phosphate phosphatase activity"/>
    <property type="evidence" value="ECO:0007669"/>
    <property type="project" value="TreeGrafter"/>
</dbReference>
<dbReference type="GO" id="GO:0005783">
    <property type="term" value="C:endoplasmic reticulum"/>
    <property type="evidence" value="ECO:0007669"/>
    <property type="project" value="TreeGrafter"/>
</dbReference>
<dbReference type="GO" id="GO:0046856">
    <property type="term" value="P:phosphatidylinositol dephosphorylation"/>
    <property type="evidence" value="ECO:0007669"/>
    <property type="project" value="TreeGrafter"/>
</dbReference>
<comment type="catalytic activity">
    <reaction evidence="2">
        <text>a 1,2-diacyl-sn-glycero-3-phospho-(1D-myo-inositol-3-phosphate) + H2O = a 1,2-diacyl-sn-glycero-3-phospho-(1D-myo-inositol) + phosphate</text>
        <dbReference type="Rhea" id="RHEA:12316"/>
        <dbReference type="ChEBI" id="CHEBI:15377"/>
        <dbReference type="ChEBI" id="CHEBI:43474"/>
        <dbReference type="ChEBI" id="CHEBI:57880"/>
        <dbReference type="ChEBI" id="CHEBI:58088"/>
        <dbReference type="EC" id="3.1.3.64"/>
    </reaction>
    <physiologicalReaction direction="left-to-right" evidence="2">
        <dbReference type="Rhea" id="RHEA:12317"/>
    </physiologicalReaction>
</comment>
<evidence type="ECO:0000259" key="8">
    <source>
        <dbReference type="PROSITE" id="PS50275"/>
    </source>
</evidence>
<feature type="domain" description="SAC" evidence="8">
    <location>
        <begin position="124"/>
        <end position="511"/>
    </location>
</feature>
<dbReference type="InterPro" id="IPR002013">
    <property type="entry name" value="SAC_dom"/>
</dbReference>
<reference evidence="9" key="1">
    <citation type="submission" date="2016-01" db="EMBL/GenBank/DDBJ databases">
        <title>Reference transcriptome for the parasite Schistocephalus solidus: insights into the molecular evolution of parasitism.</title>
        <authorList>
            <person name="Hebert F.O."/>
            <person name="Grambauer S."/>
            <person name="Barber I."/>
            <person name="Landry C.R."/>
            <person name="Aubin-Horth N."/>
        </authorList>
    </citation>
    <scope>NUCLEOTIDE SEQUENCE</scope>
</reference>
<keyword evidence="7" id="KW-0472">Membrane</keyword>
<dbReference type="EC" id="3.1.3.64" evidence="1"/>
<keyword evidence="7" id="KW-1133">Transmembrane helix</keyword>
<dbReference type="PROSITE" id="PS50275">
    <property type="entry name" value="SAC"/>
    <property type="match status" value="1"/>
</dbReference>
<evidence type="ECO:0000256" key="3">
    <source>
        <dbReference type="ARBA" id="ARBA00036807"/>
    </source>
</evidence>
<evidence type="ECO:0000256" key="7">
    <source>
        <dbReference type="SAM" id="Phobius"/>
    </source>
</evidence>
<evidence type="ECO:0000256" key="1">
    <source>
        <dbReference type="ARBA" id="ARBA00013038"/>
    </source>
</evidence>
<dbReference type="AlphaFoldDB" id="A0A0V0J1Z7"/>
<evidence type="ECO:0000256" key="5">
    <source>
        <dbReference type="ARBA" id="ARBA00041396"/>
    </source>
</evidence>
<feature type="transmembrane region" description="Helical" evidence="7">
    <location>
        <begin position="588"/>
        <end position="606"/>
    </location>
</feature>
<gene>
    <name evidence="9" type="primary">SAC1</name>
    <name evidence="9" type="ORF">TR147531</name>
</gene>
<feature type="transmembrane region" description="Helical" evidence="7">
    <location>
        <begin position="618"/>
        <end position="637"/>
    </location>
</feature>
<comment type="catalytic activity">
    <reaction evidence="3">
        <text>a 1,2-diacyl-sn-glycero-3-phospho-(1D-myo-inositol 4-phosphate) + H2O = a 1,2-diacyl-sn-glycero-3-phospho-(1D-myo-inositol) + phosphate</text>
        <dbReference type="Rhea" id="RHEA:55652"/>
        <dbReference type="ChEBI" id="CHEBI:15377"/>
        <dbReference type="ChEBI" id="CHEBI:43474"/>
        <dbReference type="ChEBI" id="CHEBI:57880"/>
        <dbReference type="ChEBI" id="CHEBI:58178"/>
    </reaction>
    <physiologicalReaction direction="left-to-right" evidence="3">
        <dbReference type="Rhea" id="RHEA:55653"/>
    </physiologicalReaction>
</comment>
<dbReference type="EMBL" id="GEEE01003552">
    <property type="protein sequence ID" value="JAP59673.1"/>
    <property type="molecule type" value="Transcribed_RNA"/>
</dbReference>
<accession>A0A0V0J1Z7</accession>
<evidence type="ECO:0000256" key="6">
    <source>
        <dbReference type="ARBA" id="ARBA00041911"/>
    </source>
</evidence>
<dbReference type="PANTHER" id="PTHR45662">
    <property type="entry name" value="PHOSPHATIDYLINOSITIDE PHOSPHATASE SAC1"/>
    <property type="match status" value="1"/>
</dbReference>